<dbReference type="EMBL" id="CAJZAH010000011">
    <property type="protein sequence ID" value="CAG9184241.1"/>
    <property type="molecule type" value="Genomic_DNA"/>
</dbReference>
<evidence type="ECO:0000313" key="2">
    <source>
        <dbReference type="EMBL" id="CAG9184241.1"/>
    </source>
</evidence>
<evidence type="ECO:0000256" key="1">
    <source>
        <dbReference type="SAM" id="MobiDB-lite"/>
    </source>
</evidence>
<keyword evidence="3" id="KW-1185">Reference proteome</keyword>
<organism evidence="2 3">
    <name type="scientific">Cupriavidus respiraculi</name>
    <dbReference type="NCBI Taxonomy" id="195930"/>
    <lineage>
        <taxon>Bacteria</taxon>
        <taxon>Pseudomonadati</taxon>
        <taxon>Pseudomonadota</taxon>
        <taxon>Betaproteobacteria</taxon>
        <taxon>Burkholderiales</taxon>
        <taxon>Burkholderiaceae</taxon>
        <taxon>Cupriavidus</taxon>
    </lineage>
</organism>
<name>A0ABN7ZJ05_9BURK</name>
<dbReference type="InterPro" id="IPR006448">
    <property type="entry name" value="Phage_term_ssu_P27"/>
</dbReference>
<accession>A0ABN7ZJ05</accession>
<reference evidence="2 3" key="1">
    <citation type="submission" date="2021-08" db="EMBL/GenBank/DDBJ databases">
        <authorList>
            <person name="Peeters C."/>
        </authorList>
    </citation>
    <scope>NUCLEOTIDE SEQUENCE [LARGE SCALE GENOMIC DNA]</scope>
    <source>
        <strain evidence="2 3">LMG 21510</strain>
    </source>
</reference>
<evidence type="ECO:0008006" key="4">
    <source>
        <dbReference type="Google" id="ProtNLM"/>
    </source>
</evidence>
<sequence>MGLQDLGLPDDEGDTPAVPSGGNGKDSPQSPPGAHLTPRERKVWDYICGVLRDEGIPHKTAGIAITIICKTFVQYVRTELELRQFIEGNGGSILVKSQKSEYTQPHPLYYAARDIKQELLKWLPEACLSLPSAVMARAKLGDAGKQDDLFDDLVEHGRADRRSALTH</sequence>
<comment type="caution">
    <text evidence="2">The sequence shown here is derived from an EMBL/GenBank/DDBJ whole genome shotgun (WGS) entry which is preliminary data.</text>
</comment>
<feature type="region of interest" description="Disordered" evidence="1">
    <location>
        <begin position="1"/>
        <end position="37"/>
    </location>
</feature>
<evidence type="ECO:0000313" key="3">
    <source>
        <dbReference type="Proteomes" id="UP000721236"/>
    </source>
</evidence>
<protein>
    <recommendedName>
        <fullName evidence="4">P27 family phage terminase small subunit</fullName>
    </recommendedName>
</protein>
<gene>
    <name evidence="2" type="ORF">LMG21510_05048</name>
</gene>
<proteinExistence type="predicted"/>
<dbReference type="Proteomes" id="UP000721236">
    <property type="component" value="Unassembled WGS sequence"/>
</dbReference>
<dbReference type="Pfam" id="PF05119">
    <property type="entry name" value="Terminase_4"/>
    <property type="match status" value="1"/>
</dbReference>
<dbReference type="RefSeq" id="WP_224044585.1">
    <property type="nucleotide sequence ID" value="NZ_CAJZAH010000011.1"/>
</dbReference>